<accession>A0A0D2BZ02</accession>
<evidence type="ECO:0000313" key="1">
    <source>
        <dbReference type="EMBL" id="KIW16514.1"/>
    </source>
</evidence>
<reference evidence="1 2" key="1">
    <citation type="submission" date="2015-01" db="EMBL/GenBank/DDBJ databases">
        <title>The Genome Sequence of Exophiala spinifera CBS89968.</title>
        <authorList>
            <consortium name="The Broad Institute Genomics Platform"/>
            <person name="Cuomo C."/>
            <person name="de Hoog S."/>
            <person name="Gorbushina A."/>
            <person name="Stielow B."/>
            <person name="Teixiera M."/>
            <person name="Abouelleil A."/>
            <person name="Chapman S.B."/>
            <person name="Priest M."/>
            <person name="Young S.K."/>
            <person name="Wortman J."/>
            <person name="Nusbaum C."/>
            <person name="Birren B."/>
        </authorList>
    </citation>
    <scope>NUCLEOTIDE SEQUENCE [LARGE SCALE GENOMIC DNA]</scope>
    <source>
        <strain evidence="1 2">CBS 89968</strain>
    </source>
</reference>
<evidence type="ECO:0008006" key="3">
    <source>
        <dbReference type="Google" id="ProtNLM"/>
    </source>
</evidence>
<dbReference type="HOGENOM" id="CLU_966558_0_0_1"/>
<name>A0A0D2BZ02_9EURO</name>
<dbReference type="RefSeq" id="XP_016236730.1">
    <property type="nucleotide sequence ID" value="XM_016380903.1"/>
</dbReference>
<dbReference type="GeneID" id="27333652"/>
<dbReference type="EMBL" id="KN847495">
    <property type="protein sequence ID" value="KIW16514.1"/>
    <property type="molecule type" value="Genomic_DNA"/>
</dbReference>
<dbReference type="VEuPathDB" id="FungiDB:PV08_06569"/>
<dbReference type="Proteomes" id="UP000053328">
    <property type="component" value="Unassembled WGS sequence"/>
</dbReference>
<protein>
    <recommendedName>
        <fullName evidence="3">Transcription factor domain-containing protein</fullName>
    </recommendedName>
</protein>
<proteinExistence type="predicted"/>
<keyword evidence="2" id="KW-1185">Reference proteome</keyword>
<gene>
    <name evidence="1" type="ORF">PV08_06569</name>
</gene>
<evidence type="ECO:0000313" key="2">
    <source>
        <dbReference type="Proteomes" id="UP000053328"/>
    </source>
</evidence>
<dbReference type="AlphaFoldDB" id="A0A0D2BZ02"/>
<organism evidence="1 2">
    <name type="scientific">Exophiala spinifera</name>
    <dbReference type="NCBI Taxonomy" id="91928"/>
    <lineage>
        <taxon>Eukaryota</taxon>
        <taxon>Fungi</taxon>
        <taxon>Dikarya</taxon>
        <taxon>Ascomycota</taxon>
        <taxon>Pezizomycotina</taxon>
        <taxon>Eurotiomycetes</taxon>
        <taxon>Chaetothyriomycetidae</taxon>
        <taxon>Chaetothyriales</taxon>
        <taxon>Herpotrichiellaceae</taxon>
        <taxon>Exophiala</taxon>
    </lineage>
</organism>
<sequence length="288" mass="32622">MLCHMNQCILHHPYLFRKRLQSFEAAVPLSFITEILRRSFGYAEQLISTVRAIQELGMAISSFYGYPMVVGGVICKLFSYHNDIATRNTAKRLYRHTLEFLDQGRSLWGHYPKMAIALEQFKPDPLAARELVTASRSTELSDDPSFHSIEHLLDYGWLSDPARSISLATNVADPLHHIWFESSASSDDSSVSNGKDCEVSGISEVQQVRPLDQNRFDDGGDVVLKDINFGGEIHQHEGFDMDLINHLELPMQDFWDNSLGENHHSFPLLVHRLGCDNSRLEISCEESG</sequence>